<feature type="domain" description="HTH araC/xylS-type" evidence="4">
    <location>
        <begin position="222"/>
        <end position="323"/>
    </location>
</feature>
<organism evidence="5 6">
    <name type="scientific">Spectribacter hydrogenoxidans</name>
    <dbReference type="NCBI Taxonomy" id="3075608"/>
    <lineage>
        <taxon>Bacteria</taxon>
        <taxon>Pseudomonadati</taxon>
        <taxon>Pseudomonadota</taxon>
        <taxon>Gammaproteobacteria</taxon>
        <taxon>Salinisphaerales</taxon>
        <taxon>Salinisphaeraceae</taxon>
        <taxon>Spectribacter</taxon>
    </lineage>
</organism>
<proteinExistence type="predicted"/>
<dbReference type="EMBL" id="JAVRIB010000016">
    <property type="protein sequence ID" value="MDT0636003.1"/>
    <property type="molecule type" value="Genomic_DNA"/>
</dbReference>
<dbReference type="RefSeq" id="WP_311653898.1">
    <property type="nucleotide sequence ID" value="NZ_JAVRIB010000016.1"/>
</dbReference>
<keyword evidence="2" id="KW-0238">DNA-binding</keyword>
<evidence type="ECO:0000313" key="5">
    <source>
        <dbReference type="EMBL" id="MDT0636003.1"/>
    </source>
</evidence>
<reference evidence="5 6" key="1">
    <citation type="submission" date="2023-09" db="EMBL/GenBank/DDBJ databases">
        <authorList>
            <person name="Rey-Velasco X."/>
        </authorList>
    </citation>
    <scope>NUCLEOTIDE SEQUENCE [LARGE SCALE GENOMIC DNA]</scope>
    <source>
        <strain evidence="5 6">W335</strain>
    </source>
</reference>
<keyword evidence="3" id="KW-0804">Transcription</keyword>
<evidence type="ECO:0000259" key="4">
    <source>
        <dbReference type="PROSITE" id="PS01124"/>
    </source>
</evidence>
<keyword evidence="6" id="KW-1185">Reference proteome</keyword>
<name>A0ABU3C365_9GAMM</name>
<gene>
    <name evidence="5" type="ORF">RM532_13690</name>
</gene>
<accession>A0ABU3C365</accession>
<dbReference type="InterPro" id="IPR050204">
    <property type="entry name" value="AraC_XylS_family_regulators"/>
</dbReference>
<dbReference type="SMART" id="SM00342">
    <property type="entry name" value="HTH_ARAC"/>
    <property type="match status" value="1"/>
</dbReference>
<evidence type="ECO:0000256" key="3">
    <source>
        <dbReference type="ARBA" id="ARBA00023163"/>
    </source>
</evidence>
<protein>
    <submittedName>
        <fullName evidence="5">Helix-turn-helix domain-containing protein</fullName>
    </submittedName>
</protein>
<dbReference type="Proteomes" id="UP001251857">
    <property type="component" value="Unassembled WGS sequence"/>
</dbReference>
<evidence type="ECO:0000256" key="2">
    <source>
        <dbReference type="ARBA" id="ARBA00023125"/>
    </source>
</evidence>
<evidence type="ECO:0000313" key="6">
    <source>
        <dbReference type="Proteomes" id="UP001251857"/>
    </source>
</evidence>
<dbReference type="PANTHER" id="PTHR46796:SF6">
    <property type="entry name" value="ARAC SUBFAMILY"/>
    <property type="match status" value="1"/>
</dbReference>
<dbReference type="PANTHER" id="PTHR46796">
    <property type="entry name" value="HTH-TYPE TRANSCRIPTIONAL ACTIVATOR RHAS-RELATED"/>
    <property type="match status" value="1"/>
</dbReference>
<dbReference type="PROSITE" id="PS01124">
    <property type="entry name" value="HTH_ARAC_FAMILY_2"/>
    <property type="match status" value="1"/>
</dbReference>
<comment type="caution">
    <text evidence="5">The sequence shown here is derived from an EMBL/GenBank/DDBJ whole genome shotgun (WGS) entry which is preliminary data.</text>
</comment>
<dbReference type="SUPFAM" id="SSF46689">
    <property type="entry name" value="Homeodomain-like"/>
    <property type="match status" value="1"/>
</dbReference>
<sequence>MPSLVARWHDADAWSTTCVAPHRQFDYWREFVADAHMRWRIPPIRCDRFPAFIRQGRFEGFRVTHLTAGQGDIVGKRGRSEIARDDEALYNLIYIAEGSISLVMNDREAALTPGSFALWDTTRPMTFVTGSGLRQITFGVPQERLRQALPRVDDFVGKRIDADGGVSRLLVDHILALDARFGELARSDASHVLDATTELLAATLSASLPRPDRDRASLMFLQRVMDDITRHLDDPDLDTRSIAAHNHISERHLHRLFARAGTTPAGWIRQQRLERCRRDLSSRGERCESVTDIALRWGFRDSGTFSKIFRRAYGVSPSALAVDDSTQPD</sequence>
<dbReference type="InterPro" id="IPR020449">
    <property type="entry name" value="Tscrpt_reg_AraC-type_HTH"/>
</dbReference>
<dbReference type="InterPro" id="IPR018060">
    <property type="entry name" value="HTH_AraC"/>
</dbReference>
<dbReference type="PRINTS" id="PR00032">
    <property type="entry name" value="HTHARAC"/>
</dbReference>
<dbReference type="InterPro" id="IPR035418">
    <property type="entry name" value="AraC-bd_2"/>
</dbReference>
<dbReference type="InterPro" id="IPR009057">
    <property type="entry name" value="Homeodomain-like_sf"/>
</dbReference>
<dbReference type="Gene3D" id="1.10.10.60">
    <property type="entry name" value="Homeodomain-like"/>
    <property type="match status" value="1"/>
</dbReference>
<keyword evidence="1" id="KW-0805">Transcription regulation</keyword>
<dbReference type="Pfam" id="PF14525">
    <property type="entry name" value="AraC_binding_2"/>
    <property type="match status" value="1"/>
</dbReference>
<dbReference type="Pfam" id="PF12833">
    <property type="entry name" value="HTH_18"/>
    <property type="match status" value="1"/>
</dbReference>
<evidence type="ECO:0000256" key="1">
    <source>
        <dbReference type="ARBA" id="ARBA00023015"/>
    </source>
</evidence>